<dbReference type="PROSITE" id="PS50052">
    <property type="entry name" value="GUANYLATE_KINASE_2"/>
    <property type="match status" value="1"/>
</dbReference>
<dbReference type="PANTHER" id="PTHR23117">
    <property type="entry name" value="GUANYLATE KINASE-RELATED"/>
    <property type="match status" value="1"/>
</dbReference>
<dbReference type="InterPro" id="IPR008144">
    <property type="entry name" value="Guanylate_kin-like_dom"/>
</dbReference>
<gene>
    <name evidence="7" type="ORF">IV81_GL000432</name>
</gene>
<dbReference type="SUPFAM" id="SSF52540">
    <property type="entry name" value="P-loop containing nucleoside triphosphate hydrolases"/>
    <property type="match status" value="1"/>
</dbReference>
<name>A0A0R2KVJ8_9LACO</name>
<dbReference type="STRING" id="331679.IV81_GL000432"/>
<evidence type="ECO:0000259" key="6">
    <source>
        <dbReference type="PROSITE" id="PS50052"/>
    </source>
</evidence>
<evidence type="ECO:0000256" key="4">
    <source>
        <dbReference type="ARBA" id="ARBA00022777"/>
    </source>
</evidence>
<comment type="function">
    <text evidence="1">Essential for recycling GMP and indirectly, cGMP.</text>
</comment>
<sequence>MNKIIVIAGPTGSGKTSVADYLKDQYGVAKVITHTTRPRRENERQGVDYYFESDATFDDNHYLEQVQYSHYRYGSSLEGLRRAWDKSKVASIVLDTAGAITYLHELKQQTKILFISVSDERVLKTRLLKRGDDPAAIAKRMNSPEYSRDMQLPIELVGNATKIINDQWQDTKKQIDQFYQQMMNEI</sequence>
<evidence type="ECO:0000313" key="8">
    <source>
        <dbReference type="Proteomes" id="UP000051859"/>
    </source>
</evidence>
<evidence type="ECO:0000313" key="7">
    <source>
        <dbReference type="EMBL" id="KRN93547.1"/>
    </source>
</evidence>
<organism evidence="7 8">
    <name type="scientific">Pediococcus stilesii</name>
    <dbReference type="NCBI Taxonomy" id="331679"/>
    <lineage>
        <taxon>Bacteria</taxon>
        <taxon>Bacillati</taxon>
        <taxon>Bacillota</taxon>
        <taxon>Bacilli</taxon>
        <taxon>Lactobacillales</taxon>
        <taxon>Lactobacillaceae</taxon>
        <taxon>Pediococcus</taxon>
    </lineage>
</organism>
<feature type="domain" description="Guanylate kinase-like" evidence="6">
    <location>
        <begin position="2"/>
        <end position="186"/>
    </location>
</feature>
<dbReference type="AlphaFoldDB" id="A0A0R2KVJ8"/>
<protein>
    <submittedName>
        <fullName evidence="7">Guanylate kinase</fullName>
    </submittedName>
</protein>
<dbReference type="GO" id="GO:0004385">
    <property type="term" value="F:GMP kinase activity"/>
    <property type="evidence" value="ECO:0007669"/>
    <property type="project" value="UniProtKB-EC"/>
</dbReference>
<dbReference type="PATRIC" id="fig|331679.3.peg.438"/>
<comment type="catalytic activity">
    <reaction evidence="5">
        <text>GMP + ATP = GDP + ADP</text>
        <dbReference type="Rhea" id="RHEA:20780"/>
        <dbReference type="ChEBI" id="CHEBI:30616"/>
        <dbReference type="ChEBI" id="CHEBI:58115"/>
        <dbReference type="ChEBI" id="CHEBI:58189"/>
        <dbReference type="ChEBI" id="CHEBI:456216"/>
        <dbReference type="EC" id="2.7.4.8"/>
    </reaction>
</comment>
<dbReference type="SMART" id="SM00072">
    <property type="entry name" value="GuKc"/>
    <property type="match status" value="1"/>
</dbReference>
<dbReference type="Proteomes" id="UP000051859">
    <property type="component" value="Unassembled WGS sequence"/>
</dbReference>
<dbReference type="RefSeq" id="WP_057803537.1">
    <property type="nucleotide sequence ID" value="NZ_JQBX01000013.1"/>
</dbReference>
<evidence type="ECO:0000256" key="1">
    <source>
        <dbReference type="ARBA" id="ARBA00003531"/>
    </source>
</evidence>
<dbReference type="Gene3D" id="3.40.50.300">
    <property type="entry name" value="P-loop containing nucleotide triphosphate hydrolases"/>
    <property type="match status" value="1"/>
</dbReference>
<dbReference type="PANTHER" id="PTHR23117:SF13">
    <property type="entry name" value="GUANYLATE KINASE"/>
    <property type="match status" value="1"/>
</dbReference>
<dbReference type="EMBL" id="JQBX01000013">
    <property type="protein sequence ID" value="KRN93547.1"/>
    <property type="molecule type" value="Genomic_DNA"/>
</dbReference>
<accession>A0A0R2KVJ8</accession>
<evidence type="ECO:0000256" key="2">
    <source>
        <dbReference type="ARBA" id="ARBA00005790"/>
    </source>
</evidence>
<keyword evidence="8" id="KW-1185">Reference proteome</keyword>
<evidence type="ECO:0000256" key="5">
    <source>
        <dbReference type="ARBA" id="ARBA00048594"/>
    </source>
</evidence>
<dbReference type="InterPro" id="IPR027417">
    <property type="entry name" value="P-loop_NTPase"/>
</dbReference>
<reference evidence="7 8" key="1">
    <citation type="journal article" date="2015" name="Genome Announc.">
        <title>Expanding the biotechnology potential of lactobacilli through comparative genomics of 213 strains and associated genera.</title>
        <authorList>
            <person name="Sun Z."/>
            <person name="Harris H.M."/>
            <person name="McCann A."/>
            <person name="Guo C."/>
            <person name="Argimon S."/>
            <person name="Zhang W."/>
            <person name="Yang X."/>
            <person name="Jeffery I.B."/>
            <person name="Cooney J.C."/>
            <person name="Kagawa T.F."/>
            <person name="Liu W."/>
            <person name="Song Y."/>
            <person name="Salvetti E."/>
            <person name="Wrobel A."/>
            <person name="Rasinkangas P."/>
            <person name="Parkhill J."/>
            <person name="Rea M.C."/>
            <person name="O'Sullivan O."/>
            <person name="Ritari J."/>
            <person name="Douillard F.P."/>
            <person name="Paul Ross R."/>
            <person name="Yang R."/>
            <person name="Briner A.E."/>
            <person name="Felis G.E."/>
            <person name="de Vos W.M."/>
            <person name="Barrangou R."/>
            <person name="Klaenhammer T.R."/>
            <person name="Caufield P.W."/>
            <person name="Cui Y."/>
            <person name="Zhang H."/>
            <person name="O'Toole P.W."/>
        </authorList>
    </citation>
    <scope>NUCLEOTIDE SEQUENCE [LARGE SCALE GENOMIC DNA]</scope>
    <source>
        <strain evidence="7 8">DSM 18001</strain>
    </source>
</reference>
<dbReference type="Pfam" id="PF00625">
    <property type="entry name" value="Guanylate_kin"/>
    <property type="match status" value="1"/>
</dbReference>
<keyword evidence="4 7" id="KW-0418">Kinase</keyword>
<keyword evidence="3" id="KW-0808">Transferase</keyword>
<comment type="caution">
    <text evidence="7">The sequence shown here is derived from an EMBL/GenBank/DDBJ whole genome shotgun (WGS) entry which is preliminary data.</text>
</comment>
<proteinExistence type="inferred from homology"/>
<dbReference type="GO" id="GO:0005829">
    <property type="term" value="C:cytosol"/>
    <property type="evidence" value="ECO:0007669"/>
    <property type="project" value="TreeGrafter"/>
</dbReference>
<dbReference type="InterPro" id="IPR008145">
    <property type="entry name" value="GK/Ca_channel_bsu"/>
</dbReference>
<comment type="similarity">
    <text evidence="2">Belongs to the guanylate kinase family.</text>
</comment>
<evidence type="ECO:0000256" key="3">
    <source>
        <dbReference type="ARBA" id="ARBA00022679"/>
    </source>
</evidence>